<evidence type="ECO:0000313" key="6">
    <source>
        <dbReference type="EMBL" id="ADP84436.1"/>
    </source>
</evidence>
<dbReference type="GO" id="GO:0004791">
    <property type="term" value="F:thioredoxin-disulfide reductase (NADPH) activity"/>
    <property type="evidence" value="ECO:0007669"/>
    <property type="project" value="UniProtKB-EC"/>
</dbReference>
<dbReference type="AlphaFoldDB" id="E3J772"/>
<evidence type="ECO:0000256" key="4">
    <source>
        <dbReference type="SAM" id="MobiDB-lite"/>
    </source>
</evidence>
<dbReference type="Pfam" id="PF00027">
    <property type="entry name" value="cNMP_binding"/>
    <property type="match status" value="1"/>
</dbReference>
<dbReference type="InterPro" id="IPR036188">
    <property type="entry name" value="FAD/NAD-bd_sf"/>
</dbReference>
<evidence type="ECO:0000256" key="1">
    <source>
        <dbReference type="ARBA" id="ARBA00022630"/>
    </source>
</evidence>
<dbReference type="Gene3D" id="3.50.50.60">
    <property type="entry name" value="FAD/NAD(P)-binding domain"/>
    <property type="match status" value="2"/>
</dbReference>
<dbReference type="KEGG" id="fri:FraEuI1c_6455"/>
<dbReference type="Pfam" id="PF07992">
    <property type="entry name" value="Pyr_redox_2"/>
    <property type="match status" value="1"/>
</dbReference>
<dbReference type="InterPro" id="IPR018490">
    <property type="entry name" value="cNMP-bd_dom_sf"/>
</dbReference>
<dbReference type="SUPFAM" id="SSF51905">
    <property type="entry name" value="FAD/NAD(P)-binding domain"/>
    <property type="match status" value="1"/>
</dbReference>
<organism evidence="6 7">
    <name type="scientific">Pseudofrankia inefficax (strain DSM 45817 / CECT 9037 / DDB 130130 / EuI1c)</name>
    <name type="common">Frankia inefficax</name>
    <dbReference type="NCBI Taxonomy" id="298654"/>
    <lineage>
        <taxon>Bacteria</taxon>
        <taxon>Bacillati</taxon>
        <taxon>Actinomycetota</taxon>
        <taxon>Actinomycetes</taxon>
        <taxon>Frankiales</taxon>
        <taxon>Frankiaceae</taxon>
        <taxon>Pseudofrankia</taxon>
    </lineage>
</organism>
<dbReference type="PRINTS" id="PR00368">
    <property type="entry name" value="FADPNR"/>
</dbReference>
<dbReference type="CDD" id="cd00038">
    <property type="entry name" value="CAP_ED"/>
    <property type="match status" value="1"/>
</dbReference>
<keyword evidence="7" id="KW-1185">Reference proteome</keyword>
<evidence type="ECO:0000259" key="5">
    <source>
        <dbReference type="PROSITE" id="PS50042"/>
    </source>
</evidence>
<dbReference type="InterPro" id="IPR023753">
    <property type="entry name" value="FAD/NAD-binding_dom"/>
</dbReference>
<dbReference type="RefSeq" id="WP_013427549.1">
    <property type="nucleotide sequence ID" value="NC_014666.1"/>
</dbReference>
<accession>E3J772</accession>
<keyword evidence="2" id="KW-0560">Oxidoreductase</keyword>
<dbReference type="PROSITE" id="PS50042">
    <property type="entry name" value="CNMP_BINDING_3"/>
    <property type="match status" value="1"/>
</dbReference>
<protein>
    <submittedName>
        <fullName evidence="6">Cyclic nucleotide-binding protein</fullName>
    </submittedName>
</protein>
<proteinExistence type="predicted"/>
<comment type="catalytic activity">
    <reaction evidence="3">
        <text>[thioredoxin]-dithiol + NADP(+) = [thioredoxin]-disulfide + NADPH + H(+)</text>
        <dbReference type="Rhea" id="RHEA:20345"/>
        <dbReference type="Rhea" id="RHEA-COMP:10698"/>
        <dbReference type="Rhea" id="RHEA-COMP:10700"/>
        <dbReference type="ChEBI" id="CHEBI:15378"/>
        <dbReference type="ChEBI" id="CHEBI:29950"/>
        <dbReference type="ChEBI" id="CHEBI:50058"/>
        <dbReference type="ChEBI" id="CHEBI:57783"/>
        <dbReference type="ChEBI" id="CHEBI:58349"/>
        <dbReference type="EC" id="1.8.1.9"/>
    </reaction>
</comment>
<dbReference type="InterPro" id="IPR050097">
    <property type="entry name" value="Ferredoxin-NADP_redctase_2"/>
</dbReference>
<dbReference type="HOGENOM" id="CLU_031864_5_8_11"/>
<dbReference type="InterPro" id="IPR000595">
    <property type="entry name" value="cNMP-bd_dom"/>
</dbReference>
<dbReference type="SMART" id="SM00100">
    <property type="entry name" value="cNMP"/>
    <property type="match status" value="1"/>
</dbReference>
<dbReference type="SUPFAM" id="SSF51206">
    <property type="entry name" value="cAMP-binding domain-like"/>
    <property type="match status" value="1"/>
</dbReference>
<keyword evidence="1" id="KW-0285">Flavoprotein</keyword>
<dbReference type="OrthoDB" id="109585at2"/>
<evidence type="ECO:0000256" key="3">
    <source>
        <dbReference type="ARBA" id="ARBA00048132"/>
    </source>
</evidence>
<dbReference type="Proteomes" id="UP000002484">
    <property type="component" value="Chromosome"/>
</dbReference>
<dbReference type="STRING" id="298654.FraEuI1c_6455"/>
<dbReference type="PRINTS" id="PR00469">
    <property type="entry name" value="PNDRDTASEII"/>
</dbReference>
<dbReference type="InParanoid" id="E3J772"/>
<feature type="domain" description="Cyclic nucleotide-binding" evidence="5">
    <location>
        <begin position="52"/>
        <end position="131"/>
    </location>
</feature>
<name>E3J772_PSEI1</name>
<dbReference type="Gene3D" id="2.60.120.10">
    <property type="entry name" value="Jelly Rolls"/>
    <property type="match status" value="1"/>
</dbReference>
<reference evidence="6 7" key="1">
    <citation type="submission" date="2010-10" db="EMBL/GenBank/DDBJ databases">
        <title>Complete sequence of Frankia sp. EuI1c.</title>
        <authorList>
            <consortium name="US DOE Joint Genome Institute"/>
            <person name="Lucas S."/>
            <person name="Copeland A."/>
            <person name="Lapidus A."/>
            <person name="Cheng J.-F."/>
            <person name="Bruce D."/>
            <person name="Goodwin L."/>
            <person name="Pitluck S."/>
            <person name="Chertkov O."/>
            <person name="Detter J.C."/>
            <person name="Han C."/>
            <person name="Tapia R."/>
            <person name="Land M."/>
            <person name="Hauser L."/>
            <person name="Jeffries C."/>
            <person name="Kyrpides N."/>
            <person name="Ivanova N."/>
            <person name="Mikhailova N."/>
            <person name="Beauchemin N."/>
            <person name="Sen A."/>
            <person name="Sur S.A."/>
            <person name="Gtari M."/>
            <person name="Wall L."/>
            <person name="Tisa L."/>
            <person name="Woyke T."/>
        </authorList>
    </citation>
    <scope>NUCLEOTIDE SEQUENCE [LARGE SCALE GENOMIC DNA]</scope>
    <source>
        <strain evidence="7">DSM 45817 / CECT 9037 / EuI1c</strain>
    </source>
</reference>
<evidence type="ECO:0000313" key="7">
    <source>
        <dbReference type="Proteomes" id="UP000002484"/>
    </source>
</evidence>
<feature type="region of interest" description="Disordered" evidence="4">
    <location>
        <begin position="1"/>
        <end position="30"/>
    </location>
</feature>
<dbReference type="PANTHER" id="PTHR48105">
    <property type="entry name" value="THIOREDOXIN REDUCTASE 1-RELATED-RELATED"/>
    <property type="match status" value="1"/>
</dbReference>
<dbReference type="EMBL" id="CP002299">
    <property type="protein sequence ID" value="ADP84436.1"/>
    <property type="molecule type" value="Genomic_DNA"/>
</dbReference>
<dbReference type="eggNOG" id="COG0492">
    <property type="taxonomic scope" value="Bacteria"/>
</dbReference>
<gene>
    <name evidence="6" type="ordered locus">FraEuI1c_6455</name>
</gene>
<dbReference type="InterPro" id="IPR014710">
    <property type="entry name" value="RmlC-like_jellyroll"/>
</dbReference>
<sequence>MQPSQENTGGAGPAGAGQITETPDTHGAYPRLGVDQLASLEAVGRRRPTAVGDLLFREGDRTTDFVVVLSGLVASVDGYGTARERQISLHGDRRFLGELGLLSGQTAFTSVVVRTAGEILSVPLDRLRRLVATDPGLGDLVLRAYLVRRWLLIGLGAGLRIIGSRYSTRARLLRDFVARNRLPHQWVCLESDPSAEELLRTLAVEPADTPVVVWGRRVLRNPSIAQLAQAVGLPPPAHPGSTWDLIVVGAGPAGLAASVYGASEGLATVTLDYLATGGQAATSPRIENYLGFPSGISGGDLAERAVLQAEKFGARLSVPSRAVALGRKDGLHQVTLDNGETLAARALVIATGARYRELTVPGLQEFEGTSVFRAATLVEAQTCRGDPVVVIGGGNSAGQAALYLAQHAGFVRLCIRHNDLGRDMSRYLVDQIVRTPSIEVLPHREISGLRGEVTLEAVILEDKQTGTQEEVPARALFLFIGAQPHTDWLANQVALDDRGFVRTGVDAEAAAEPSMAGDGSPDPCPLVLETSRRGVFAVGDVRSGSVKRVASAVGEGAMAVRLVHERLYRTRPS</sequence>
<evidence type="ECO:0000256" key="2">
    <source>
        <dbReference type="ARBA" id="ARBA00023002"/>
    </source>
</evidence>